<name>A0ABN3VLG4_9PSEU</name>
<feature type="region of interest" description="Disordered" evidence="2">
    <location>
        <begin position="240"/>
        <end position="263"/>
    </location>
</feature>
<evidence type="ECO:0000256" key="1">
    <source>
        <dbReference type="ARBA" id="ARBA00008007"/>
    </source>
</evidence>
<dbReference type="Proteomes" id="UP001500979">
    <property type="component" value="Unassembled WGS sequence"/>
</dbReference>
<dbReference type="SUPFAM" id="SSF53271">
    <property type="entry name" value="PRTase-like"/>
    <property type="match status" value="1"/>
</dbReference>
<dbReference type="Gene3D" id="3.40.50.2020">
    <property type="match status" value="1"/>
</dbReference>
<evidence type="ECO:0000313" key="3">
    <source>
        <dbReference type="EMBL" id="GAA2816865.1"/>
    </source>
</evidence>
<dbReference type="EMBL" id="BAAAUX010000030">
    <property type="protein sequence ID" value="GAA2816865.1"/>
    <property type="molecule type" value="Genomic_DNA"/>
</dbReference>
<accession>A0ABN3VLG4</accession>
<evidence type="ECO:0000256" key="2">
    <source>
        <dbReference type="SAM" id="MobiDB-lite"/>
    </source>
</evidence>
<dbReference type="CDD" id="cd06223">
    <property type="entry name" value="PRTases_typeI"/>
    <property type="match status" value="1"/>
</dbReference>
<dbReference type="InterPro" id="IPR000836">
    <property type="entry name" value="PRTase_dom"/>
</dbReference>
<dbReference type="PANTHER" id="PTHR47505">
    <property type="entry name" value="DNA UTILIZATION PROTEIN YHGH"/>
    <property type="match status" value="1"/>
</dbReference>
<dbReference type="InterPro" id="IPR051910">
    <property type="entry name" value="ComF/GntX_DNA_util-trans"/>
</dbReference>
<comment type="caution">
    <text evidence="3">The sequence shown here is derived from an EMBL/GenBank/DDBJ whole genome shotgun (WGS) entry which is preliminary data.</text>
</comment>
<dbReference type="PANTHER" id="PTHR47505:SF1">
    <property type="entry name" value="DNA UTILIZATION PROTEIN YHGH"/>
    <property type="match status" value="1"/>
</dbReference>
<protein>
    <submittedName>
        <fullName evidence="3">ComF family protein</fullName>
    </submittedName>
</protein>
<keyword evidence="4" id="KW-1185">Reference proteome</keyword>
<proteinExistence type="inferred from homology"/>
<dbReference type="InterPro" id="IPR029057">
    <property type="entry name" value="PRTase-like"/>
</dbReference>
<organism evidence="3 4">
    <name type="scientific">Saccharopolyspora taberi</name>
    <dbReference type="NCBI Taxonomy" id="60895"/>
    <lineage>
        <taxon>Bacteria</taxon>
        <taxon>Bacillati</taxon>
        <taxon>Actinomycetota</taxon>
        <taxon>Actinomycetes</taxon>
        <taxon>Pseudonocardiales</taxon>
        <taxon>Pseudonocardiaceae</taxon>
        <taxon>Saccharopolyspora</taxon>
    </lineage>
</organism>
<gene>
    <name evidence="3" type="ORF">GCM10010470_60370</name>
</gene>
<reference evidence="3 4" key="1">
    <citation type="journal article" date="2019" name="Int. J. Syst. Evol. Microbiol.">
        <title>The Global Catalogue of Microorganisms (GCM) 10K type strain sequencing project: providing services to taxonomists for standard genome sequencing and annotation.</title>
        <authorList>
            <consortium name="The Broad Institute Genomics Platform"/>
            <consortium name="The Broad Institute Genome Sequencing Center for Infectious Disease"/>
            <person name="Wu L."/>
            <person name="Ma J."/>
        </authorList>
    </citation>
    <scope>NUCLEOTIDE SEQUENCE [LARGE SCALE GENOMIC DNA]</scope>
    <source>
        <strain evidence="3 4">JCM 9383</strain>
    </source>
</reference>
<evidence type="ECO:0000313" key="4">
    <source>
        <dbReference type="Proteomes" id="UP001500979"/>
    </source>
</evidence>
<comment type="similarity">
    <text evidence="1">Belongs to the ComF/GntX family.</text>
</comment>
<sequence>MSRDRGSRHHRPVITWLRRTCHGLVDLVFPLHCAGCGRTGTGLCDDCGGALGGLRRVARPLLAAGPPVYALGRYAGAARRAVLAYKENGQRHLAEPFGRLLASASRGVAELHGWRTDRPWAVVPAPSRAIASRRRGGAHMARVACSMAESQEPRAEVADCLVTGAGARDSAGLDAAERVRNLSGGVVVRTGSLPAQAARIVLIDDVITTGATVASSLAALGSRGVEVDVVLSLTATAGRGEQVSPAAPNGRRNSARGRTVPRV</sequence>
<feature type="compositionally biased region" description="Basic residues" evidence="2">
    <location>
        <begin position="253"/>
        <end position="263"/>
    </location>
</feature>